<organism evidence="1">
    <name type="scientific">Candidatus Kentrum sp. MB</name>
    <dbReference type="NCBI Taxonomy" id="2138164"/>
    <lineage>
        <taxon>Bacteria</taxon>
        <taxon>Pseudomonadati</taxon>
        <taxon>Pseudomonadota</taxon>
        <taxon>Gammaproteobacteria</taxon>
        <taxon>Candidatus Kentrum</taxon>
    </lineage>
</organism>
<name>A0A450XA10_9GAMM</name>
<dbReference type="AlphaFoldDB" id="A0A450XA10"/>
<proteinExistence type="predicted"/>
<sequence>MTTETAKKAPIATARELAEQCHTLGLMCTEDALDCLGQIERIFSNFAESPERKARARACLQVVITAGDGDAAFREALRLLHAYPAEQSRPRPRPPEPWKDLVSPQDPGWLEWIERLAQEDDRDNIRTFSRHLSGIFHNALHNVSGELSEEETFLDGKPAIEAALSQLLDSMDMPTRLRLEEWRERIVEIEERTRAAEVMTRLQTAHDQGNWGELKERLSRTAGLLLSDEQRESIVRMDEEVTEHHRWHDEFIRTLEIIENFTSEDGSPLPWPWPIEIARQHQMEKGLERWGTGDEQARCARALDDVIVSAGQFLVKQETVPERRLDVLHKVRETWREATRERQPIPAAWTELLTATRQELDNRFRNRAAQVRAGFRFGEDWTGIGAPAHLSPAAREEYNTLLGELESLKGLDARLGVWEREAEVSLIDSEPLRTFQIDLDALALKWEQAPGFREIRQRFAGLTEALKRVAEARECLIRGDSRELEQALRILETVNLPLAEGELRNAKTLLQDIRLTNRIRAGEIADISETDLAQASPGVQRLYDEARACRDLLAGCRDALKAFDPALPFETYTKEILALRKRLEASTLQCSHPDQDRRTRLQDELLDVISRRAARDIAHLGRRCHPYPLIPSELLAELRSEQDALQRTLALPTLEDVGGRELLRNLNRPGIILSVHALCHTCEWEEAESLSRKMPATPLPGFSGDAHRGLLATIAATRLRFEKGSDEEWLKLFAAQPDILLQRHADQKRYLALLRDCEVSTMPHLAGHIRVLEERFPALVFLRGMVRVALDPLAAAPELTHSQPMNEDLALLRRVLERAVEECISNEAIRQLWDGLDQGQRQLVWPQPVDPFELQRQRFDKQRKKFQEQMLDSRYPLHKIRSDLRELSGKCAVVLRGDGLLGELDIAVELESEMQTLRQKDPWAPETIEQIRLCQGLLGRLNVKFAGLGEARGWRRSLEAYDRGGQAWNQLESHWSLFRANFDRLDTLFHAHVKAWSGFMERVDRWCDQLAAAVNYIDWSLPGAESSARWTRLMAAWRESREGVLWRTAMGDEPRNIDGLQHCYRQLREDMRDFSTLHEELLMRIPRYISDPDDALLAELTDPFSRLAKWRPLSHPVREIRRFLMDSDVTNVGAVHAIWATRGETNETAKSR</sequence>
<dbReference type="EMBL" id="CAADFO010000018">
    <property type="protein sequence ID" value="VFK26103.1"/>
    <property type="molecule type" value="Genomic_DNA"/>
</dbReference>
<accession>A0A450XA10</accession>
<reference evidence="1" key="1">
    <citation type="submission" date="2019-02" db="EMBL/GenBank/DDBJ databases">
        <authorList>
            <person name="Gruber-Vodicka R. H."/>
            <person name="Seah K. B. B."/>
        </authorList>
    </citation>
    <scope>NUCLEOTIDE SEQUENCE</scope>
    <source>
        <strain evidence="1">BECK_BZ197</strain>
    </source>
</reference>
<gene>
    <name evidence="1" type="ORF">BECKMB1821G_GA0114241_101820</name>
</gene>
<protein>
    <submittedName>
        <fullName evidence="1">Uncharacterized protein</fullName>
    </submittedName>
</protein>
<evidence type="ECO:0000313" key="1">
    <source>
        <dbReference type="EMBL" id="VFK26103.1"/>
    </source>
</evidence>